<dbReference type="PROSITE" id="PS00109">
    <property type="entry name" value="PROTEIN_KINASE_TYR"/>
    <property type="match status" value="1"/>
</dbReference>
<evidence type="ECO:0000259" key="23">
    <source>
        <dbReference type="PROSITE" id="PS50305"/>
    </source>
</evidence>
<keyword evidence="11 19" id="KW-0862">Zinc</keyword>
<keyword evidence="10 24" id="KW-0418">Kinase</keyword>
<dbReference type="InterPro" id="IPR029035">
    <property type="entry name" value="DHS-like_NAD/FAD-binding_dom"/>
</dbReference>
<dbReference type="InterPro" id="IPR026590">
    <property type="entry name" value="Ssirtuin_cat_dom"/>
</dbReference>
<dbReference type="FunFam" id="3.30.200.20:FF:000180">
    <property type="entry name" value="serine/threonine-protein kinase STY46-like"/>
    <property type="match status" value="1"/>
</dbReference>
<dbReference type="Proteomes" id="UP000241769">
    <property type="component" value="Unassembled WGS sequence"/>
</dbReference>
<evidence type="ECO:0000313" key="24">
    <source>
        <dbReference type="EMBL" id="PRP86710.1"/>
    </source>
</evidence>
<dbReference type="GO" id="GO:0034979">
    <property type="term" value="F:NAD-dependent protein lysine deacetylase activity"/>
    <property type="evidence" value="ECO:0007669"/>
    <property type="project" value="UniProtKB-EC"/>
</dbReference>
<dbReference type="OrthoDB" id="2919105at2759"/>
<protein>
    <recommendedName>
        <fullName evidence="2">protein acetyllysine N-acetyltransferase</fullName>
        <ecNumber evidence="2">2.3.1.286</ecNumber>
    </recommendedName>
</protein>
<comment type="caution">
    <text evidence="24">The sequence shown here is derived from an EMBL/GenBank/DDBJ whole genome shotgun (WGS) entry which is preliminary data.</text>
</comment>
<dbReference type="PROSITE" id="PS00107">
    <property type="entry name" value="PROTEIN_KINASE_ATP"/>
    <property type="match status" value="1"/>
</dbReference>
<keyword evidence="12 20" id="KW-0067">ATP-binding</keyword>
<dbReference type="SUPFAM" id="SSF52058">
    <property type="entry name" value="L domain-like"/>
    <property type="match status" value="1"/>
</dbReference>
<dbReference type="InParanoid" id="A0A2P6NS13"/>
<evidence type="ECO:0000256" key="5">
    <source>
        <dbReference type="ARBA" id="ARBA00022692"/>
    </source>
</evidence>
<dbReference type="Gene3D" id="3.40.50.1220">
    <property type="entry name" value="TPP-binding domain"/>
    <property type="match status" value="1"/>
</dbReference>
<dbReference type="SMART" id="SM00369">
    <property type="entry name" value="LRR_TYP"/>
    <property type="match status" value="6"/>
</dbReference>
<dbReference type="InterPro" id="IPR001245">
    <property type="entry name" value="Ser-Thr/Tyr_kinase_cat_dom"/>
</dbReference>
<evidence type="ECO:0000256" key="16">
    <source>
        <dbReference type="ARBA" id="ARBA00023170"/>
    </source>
</evidence>
<dbReference type="FunFam" id="3.80.10.10:FF:000095">
    <property type="entry name" value="LRR receptor-like serine/threonine-protein kinase GSO1"/>
    <property type="match status" value="1"/>
</dbReference>
<feature type="binding site" evidence="19">
    <location>
        <position position="338"/>
    </location>
    <ligand>
        <name>Zn(2+)</name>
        <dbReference type="ChEBI" id="CHEBI:29105"/>
    </ligand>
</feature>
<dbReference type="EC" id="2.3.1.286" evidence="2"/>
<dbReference type="PROSITE" id="PS50011">
    <property type="entry name" value="PROTEIN_KINASE_DOM"/>
    <property type="match status" value="1"/>
</dbReference>
<dbReference type="FunFam" id="3.40.50.1220:FF:000038">
    <property type="entry name" value="NAD-dependent protein deacetylase sirtuin-6 isoform X2"/>
    <property type="match status" value="1"/>
</dbReference>
<keyword evidence="3" id="KW-0433">Leucine-rich repeat</keyword>
<evidence type="ECO:0000256" key="4">
    <source>
        <dbReference type="ARBA" id="ARBA00022679"/>
    </source>
</evidence>
<evidence type="ECO:0000256" key="3">
    <source>
        <dbReference type="ARBA" id="ARBA00022614"/>
    </source>
</evidence>
<organism evidence="24 25">
    <name type="scientific">Planoprotostelium fungivorum</name>
    <dbReference type="NCBI Taxonomy" id="1890364"/>
    <lineage>
        <taxon>Eukaryota</taxon>
        <taxon>Amoebozoa</taxon>
        <taxon>Evosea</taxon>
        <taxon>Variosea</taxon>
        <taxon>Cavosteliida</taxon>
        <taxon>Cavosteliaceae</taxon>
        <taxon>Planoprotostelium</taxon>
    </lineage>
</organism>
<dbReference type="GO" id="GO:0005524">
    <property type="term" value="F:ATP binding"/>
    <property type="evidence" value="ECO:0007669"/>
    <property type="project" value="UniProtKB-UniRule"/>
</dbReference>
<keyword evidence="4" id="KW-0808">Transferase</keyword>
<dbReference type="SUPFAM" id="SSF69340">
    <property type="entry name" value="C-terminal domain of adenylylcyclase associated protein"/>
    <property type="match status" value="1"/>
</dbReference>
<dbReference type="PANTHER" id="PTHR27000:SF775">
    <property type="entry name" value="PLANT INTRACELLULAR RAS-GROUP-RELATED LRR PROTEIN 3"/>
    <property type="match status" value="1"/>
</dbReference>
<dbReference type="GO" id="GO:0004713">
    <property type="term" value="F:protein tyrosine kinase activity"/>
    <property type="evidence" value="ECO:0007669"/>
    <property type="project" value="InterPro"/>
</dbReference>
<evidence type="ECO:0000256" key="12">
    <source>
        <dbReference type="ARBA" id="ARBA00022840"/>
    </source>
</evidence>
<evidence type="ECO:0000256" key="19">
    <source>
        <dbReference type="PROSITE-ProRule" id="PRU00236"/>
    </source>
</evidence>
<keyword evidence="15 21" id="KW-0472">Membrane</keyword>
<dbReference type="InterPro" id="IPR003591">
    <property type="entry name" value="Leu-rich_rpt_typical-subtyp"/>
</dbReference>
<evidence type="ECO:0000256" key="21">
    <source>
        <dbReference type="SAM" id="Phobius"/>
    </source>
</evidence>
<dbReference type="Gene3D" id="3.80.10.10">
    <property type="entry name" value="Ribonuclease Inhibitor"/>
    <property type="match status" value="5"/>
</dbReference>
<feature type="active site" description="Proton acceptor" evidence="19">
    <location>
        <position position="330"/>
    </location>
</feature>
<evidence type="ECO:0000256" key="15">
    <source>
        <dbReference type="ARBA" id="ARBA00023136"/>
    </source>
</evidence>
<keyword evidence="8" id="KW-0677">Repeat</keyword>
<keyword evidence="17" id="KW-0325">Glycoprotein</keyword>
<dbReference type="Pfam" id="PF00560">
    <property type="entry name" value="LRR_1"/>
    <property type="match status" value="4"/>
</dbReference>
<keyword evidence="6 19" id="KW-0479">Metal-binding</keyword>
<proteinExistence type="inferred from homology"/>
<feature type="binding site" evidence="20">
    <location>
        <position position="1506"/>
    </location>
    <ligand>
        <name>ATP</name>
        <dbReference type="ChEBI" id="CHEBI:30616"/>
    </ligand>
</feature>
<dbReference type="InterPro" id="IPR011009">
    <property type="entry name" value="Kinase-like_dom_sf"/>
</dbReference>
<dbReference type="CDD" id="cd13999">
    <property type="entry name" value="STKc_MAP3K-like"/>
    <property type="match status" value="1"/>
</dbReference>
<keyword evidence="16 24" id="KW-0675">Receptor</keyword>
<gene>
    <name evidence="24" type="ORF">PROFUN_02859</name>
</gene>
<dbReference type="Pfam" id="PF07714">
    <property type="entry name" value="PK_Tyr_Ser-Thr"/>
    <property type="match status" value="1"/>
</dbReference>
<reference evidence="24 25" key="1">
    <citation type="journal article" date="2018" name="Genome Biol. Evol.">
        <title>Multiple Roots of Fruiting Body Formation in Amoebozoa.</title>
        <authorList>
            <person name="Hillmann F."/>
            <person name="Forbes G."/>
            <person name="Novohradska S."/>
            <person name="Ferling I."/>
            <person name="Riege K."/>
            <person name="Groth M."/>
            <person name="Westermann M."/>
            <person name="Marz M."/>
            <person name="Spaller T."/>
            <person name="Winckler T."/>
            <person name="Schaap P."/>
            <person name="Glockner G."/>
        </authorList>
    </citation>
    <scope>NUCLEOTIDE SEQUENCE [LARGE SCALE GENOMIC DNA]</scope>
    <source>
        <strain evidence="24 25">Jena</strain>
    </source>
</reference>
<evidence type="ECO:0000256" key="14">
    <source>
        <dbReference type="ARBA" id="ARBA00023027"/>
    </source>
</evidence>
<keyword evidence="7" id="KW-0732">Signal</keyword>
<evidence type="ECO:0000256" key="10">
    <source>
        <dbReference type="ARBA" id="ARBA00022777"/>
    </source>
</evidence>
<dbReference type="InterPro" id="IPR008266">
    <property type="entry name" value="Tyr_kinase_AS"/>
</dbReference>
<dbReference type="InterPro" id="IPR036223">
    <property type="entry name" value="CAP_C_sf"/>
</dbReference>
<dbReference type="Gene3D" id="3.30.200.20">
    <property type="entry name" value="Phosphorylase Kinase, domain 1"/>
    <property type="match status" value="1"/>
</dbReference>
<dbReference type="SMART" id="SM00219">
    <property type="entry name" value="TyrKc"/>
    <property type="match status" value="1"/>
</dbReference>
<evidence type="ECO:0000256" key="7">
    <source>
        <dbReference type="ARBA" id="ARBA00022729"/>
    </source>
</evidence>
<dbReference type="PROSITE" id="PS51450">
    <property type="entry name" value="LRR"/>
    <property type="match status" value="1"/>
</dbReference>
<dbReference type="SUPFAM" id="SSF52047">
    <property type="entry name" value="RNI-like"/>
    <property type="match status" value="2"/>
</dbReference>
<evidence type="ECO:0000256" key="11">
    <source>
        <dbReference type="ARBA" id="ARBA00022833"/>
    </source>
</evidence>
<keyword evidence="5 21" id="KW-0812">Transmembrane</keyword>
<dbReference type="InterPro" id="IPR003000">
    <property type="entry name" value="Sirtuin"/>
</dbReference>
<feature type="binding site" evidence="19">
    <location>
        <position position="371"/>
    </location>
    <ligand>
        <name>Zn(2+)</name>
        <dbReference type="ChEBI" id="CHEBI:29105"/>
    </ligand>
</feature>
<dbReference type="EMBL" id="MDYQ01000027">
    <property type="protein sequence ID" value="PRP86710.1"/>
    <property type="molecule type" value="Genomic_DNA"/>
</dbReference>
<name>A0A2P6NS13_9EUKA</name>
<feature type="domain" description="Deacetylase sirtuin-type" evidence="23">
    <location>
        <begin position="225"/>
        <end position="480"/>
    </location>
</feature>
<dbReference type="InterPro" id="IPR016098">
    <property type="entry name" value="CAP/MinC_C"/>
</dbReference>
<dbReference type="PROSITE" id="PS50305">
    <property type="entry name" value="SIRTUIN"/>
    <property type="match status" value="1"/>
</dbReference>
<evidence type="ECO:0000256" key="9">
    <source>
        <dbReference type="ARBA" id="ARBA00022741"/>
    </source>
</evidence>
<comment type="similarity">
    <text evidence="18">Belongs to the sirtuin family. Class IV subfamily.</text>
</comment>
<dbReference type="FunFam" id="3.80.10.10:FF:000041">
    <property type="entry name" value="LRR receptor-like serine/threonine-protein kinase ERECTA"/>
    <property type="match status" value="1"/>
</dbReference>
<dbReference type="Pfam" id="PF02146">
    <property type="entry name" value="SIR2"/>
    <property type="match status" value="1"/>
</dbReference>
<dbReference type="Gene3D" id="2.20.28.200">
    <property type="match status" value="1"/>
</dbReference>
<dbReference type="SUPFAM" id="SSF52467">
    <property type="entry name" value="DHS-like NAD/FAD-binding domain"/>
    <property type="match status" value="1"/>
</dbReference>
<evidence type="ECO:0000256" key="2">
    <source>
        <dbReference type="ARBA" id="ARBA00012928"/>
    </source>
</evidence>
<evidence type="ECO:0000256" key="17">
    <source>
        <dbReference type="ARBA" id="ARBA00023180"/>
    </source>
</evidence>
<comment type="subcellular location">
    <subcellularLocation>
        <location evidence="1">Membrane</location>
        <topology evidence="1">Single-pass membrane protein</topology>
    </subcellularLocation>
</comment>
<feature type="transmembrane region" description="Helical" evidence="21">
    <location>
        <begin position="1418"/>
        <end position="1443"/>
    </location>
</feature>
<dbReference type="Gene3D" id="2.160.20.70">
    <property type="match status" value="1"/>
</dbReference>
<keyword evidence="25" id="KW-1185">Reference proteome</keyword>
<dbReference type="PANTHER" id="PTHR27000">
    <property type="entry name" value="LEUCINE-RICH REPEAT RECEPTOR-LIKE PROTEIN KINASE FAMILY PROTEIN-RELATED"/>
    <property type="match status" value="1"/>
</dbReference>
<dbReference type="InterPro" id="IPR020635">
    <property type="entry name" value="Tyr_kinase_cat_dom"/>
</dbReference>
<keyword evidence="9 20" id="KW-0547">Nucleotide-binding</keyword>
<dbReference type="SUPFAM" id="SSF56112">
    <property type="entry name" value="Protein kinase-like (PK-like)"/>
    <property type="match status" value="1"/>
</dbReference>
<evidence type="ECO:0000256" key="18">
    <source>
        <dbReference type="ARBA" id="ARBA00038170"/>
    </source>
</evidence>
<feature type="domain" description="Protein kinase" evidence="22">
    <location>
        <begin position="1479"/>
        <end position="1748"/>
    </location>
</feature>
<evidence type="ECO:0000259" key="22">
    <source>
        <dbReference type="PROSITE" id="PS50011"/>
    </source>
</evidence>
<dbReference type="GO" id="GO:0046872">
    <property type="term" value="F:metal ion binding"/>
    <property type="evidence" value="ECO:0007669"/>
    <property type="project" value="UniProtKB-KW"/>
</dbReference>
<dbReference type="GO" id="GO:0016020">
    <property type="term" value="C:membrane"/>
    <property type="evidence" value="ECO:0007669"/>
    <property type="project" value="UniProtKB-SubCell"/>
</dbReference>
<feature type="binding site" evidence="19">
    <location>
        <position position="341"/>
    </location>
    <ligand>
        <name>Zn(2+)</name>
        <dbReference type="ChEBI" id="CHEBI:29105"/>
    </ligand>
</feature>
<keyword evidence="13 21" id="KW-1133">Transmembrane helix</keyword>
<dbReference type="Pfam" id="PF13855">
    <property type="entry name" value="LRR_8"/>
    <property type="match status" value="1"/>
</dbReference>
<feature type="transmembrane region" description="Helical" evidence="21">
    <location>
        <begin position="547"/>
        <end position="568"/>
    </location>
</feature>
<dbReference type="InterPro" id="IPR017441">
    <property type="entry name" value="Protein_kinase_ATP_BS"/>
</dbReference>
<dbReference type="InterPro" id="IPR001611">
    <property type="entry name" value="Leu-rich_rpt"/>
</dbReference>
<keyword evidence="14" id="KW-0520">NAD</keyword>
<dbReference type="InterPro" id="IPR032675">
    <property type="entry name" value="LRR_dom_sf"/>
</dbReference>
<evidence type="ECO:0000256" key="6">
    <source>
        <dbReference type="ARBA" id="ARBA00022723"/>
    </source>
</evidence>
<dbReference type="GO" id="GO:0070403">
    <property type="term" value="F:NAD+ binding"/>
    <property type="evidence" value="ECO:0007669"/>
    <property type="project" value="InterPro"/>
</dbReference>
<evidence type="ECO:0000256" key="13">
    <source>
        <dbReference type="ARBA" id="ARBA00022989"/>
    </source>
</evidence>
<feature type="binding site" evidence="19">
    <location>
        <position position="367"/>
    </location>
    <ligand>
        <name>Zn(2+)</name>
        <dbReference type="ChEBI" id="CHEBI:29105"/>
    </ligand>
</feature>
<accession>A0A2P6NS13</accession>
<evidence type="ECO:0000256" key="1">
    <source>
        <dbReference type="ARBA" id="ARBA00004167"/>
    </source>
</evidence>
<dbReference type="PRINTS" id="PR00109">
    <property type="entry name" value="TYRKINASE"/>
</dbReference>
<sequence>MVPYIPNKLIQLSDISSREKLVSGLRLNHFLYIKDCKDAVVVLQMNQKVARIVIENCTNCDIQIRDSVVITSRTIDVINTKNSRFLIDEVDVRTFNCYHVEDNTLQFTAESTLMENCIFGFDETCKNNVIELANIKPNSNPNSSFKMVAVVSSSTRVEGDGTIRSGQYVDGLHFEIISNAMSYEVERVREAIEVATEGGKLVDEMKSDQLEKFYDHDLKEYTDEPSDFMRKVKHIAEHIRENKHVVVYTGAGISTSASIPDYRGPNGVWTLLKKGQQSKSMELSQASPTYAHYALTELVRRNLVKYIVSTNLDGLHRRSGTKANEMSELHGNCYKEVCATCKQEYLRGYDTLTSRLDRWSHLTGRHCKSPCRGPLKDTIVHFTENVPLDQMDPAIYHARKADVALVLGDPFGERVRLTHSGTSMNVQPAASLPEKSLRNVDGKLYIVNLQKTPFDDVANAVVHEKTDKFMEALMHELGISDFDRSYDHTLLLLQKEVEEEQRERRKWIAAASVGVAIIAVICMSWGVKSDGRVNKQLNLLFNNNGHLGIRLQLLSVLLVIISLTSVVIGQGYPDQNVIQALTDFYDSTGGPQWKVNTGWVPPKDYCGSTYGITCDSSKNIQTISLSTNNLEGTIPSSISKAAPNLVSLILKENKIHGSIPDSICDWAPTLQTFWIGANMLNGTLPTCVSQLVNLLSVNVSNNQLTGSVPSLSGLTKIQFFSIYDNSFTGSIPDLPMTNTLHNLDLSYNMLTGHIPANISQLTGIKELWLQYNNFDEGPVPDFSQMTLLEKLSLPFSRLNGEMPNYFGNMKNLQVLSLGNNDINGSFPDSLCRCPLLYSLNLANNDLTGTVPTCFTTMPALWSVNLQNNFLTGPVPIPTSLPSLRQLDLSGNSFTGQMVTGEWRNSGLVYLNLANNQLTGGISADLFSQGNISRIELQGNMLTGALPRIDSMSLDYVDLSDNQFTSINQALILRQATTLYLQRNNFTGFLPLSLYTSRMLRVLDLSYNNFYGPISKTLYALSTLEELYLNDNQLSGSIPAGISRLASLTRLSLANNQLTASSLDEYTMITDLQYMNLSYNQISAQMTGTIGNMVELQVNYIPSTTLTSQIVDISHNQLFGSIPLEVYMMRGLRQIYMNDNRLTGSIGVPPGTPGVPPGKSDPDILDVSNNMLTGQLWFVSRLSSIQYLNISHNQFYGVVEPMSGALNLQVLDISYNQLTGQLPSYGGLTRLEYFDASYNQLSGYVPSFQKDTLLSELYLQGNNISDSSMLASTNLTLCNMKTLPLTCPISKASYDLCAARCTPALNTDTSSSSVQFKLFANCKDFDQREFQNNISRIVNITADRIKIDAVYGDTLAGGCVVNVEVNGGQKDSVSSKRVTSVLKQMYNGDTSYYNASSLRIYEMNVPIPGSQESLSTKSVIGIAVACVLVFILLVVALVFLFIIWRRNRRLKKDHDLMSQLDISNINFGNASKSIINFSDLQSMRMIGSGAFGIVYRATWRGSTVAVKQIRAECVQVEQLQDFLNEVSIVQQLRPHPNVVLFMAATFPPDPLSIVSEYCEGGSLYDHLRNNSASVYDKAKFIKGIALGMLHLHSEGVIHRDLAARNILLTKHLEPKVCDFGMSRQAPISNGSGRTSSARITNSNVGPLKWMAPEAIKNREYSIKSDVFSFGVVIWEIITVSDPWPSLSAMEAAFAVVVEGRRLHIPSGTDVKWSQIMKSCWHFEPELRPTFEILTDVLHMEGQRDVGPLLTSNNINQPAIYHEATAFELRRKNHNNDYSSMF</sequence>
<evidence type="ECO:0000256" key="8">
    <source>
        <dbReference type="ARBA" id="ARBA00022737"/>
    </source>
</evidence>
<evidence type="ECO:0000256" key="20">
    <source>
        <dbReference type="PROSITE-ProRule" id="PRU10141"/>
    </source>
</evidence>
<dbReference type="Gene3D" id="1.10.510.10">
    <property type="entry name" value="Transferase(Phosphotransferase) domain 1"/>
    <property type="match status" value="1"/>
</dbReference>
<evidence type="ECO:0000313" key="25">
    <source>
        <dbReference type="Proteomes" id="UP000241769"/>
    </source>
</evidence>
<feature type="transmembrane region" description="Helical" evidence="21">
    <location>
        <begin position="507"/>
        <end position="527"/>
    </location>
</feature>
<dbReference type="InterPro" id="IPR000719">
    <property type="entry name" value="Prot_kinase_dom"/>
</dbReference>